<proteinExistence type="predicted"/>
<organism evidence="1 2">
    <name type="scientific">Peronosclerospora sorghi</name>
    <dbReference type="NCBI Taxonomy" id="230839"/>
    <lineage>
        <taxon>Eukaryota</taxon>
        <taxon>Sar</taxon>
        <taxon>Stramenopiles</taxon>
        <taxon>Oomycota</taxon>
        <taxon>Peronosporomycetes</taxon>
        <taxon>Peronosporales</taxon>
        <taxon>Peronosporaceae</taxon>
        <taxon>Peronosclerospora</taxon>
    </lineage>
</organism>
<reference evidence="1 2" key="1">
    <citation type="journal article" date="2022" name="bioRxiv">
        <title>The genome of the oomycete Peronosclerospora sorghi, a cosmopolitan pathogen of maize and sorghum, is inflated with dispersed pseudogenes.</title>
        <authorList>
            <person name="Fletcher K."/>
            <person name="Martin F."/>
            <person name="Isakeit T."/>
            <person name="Cavanaugh K."/>
            <person name="Magill C."/>
            <person name="Michelmore R."/>
        </authorList>
    </citation>
    <scope>NUCLEOTIDE SEQUENCE [LARGE SCALE GENOMIC DNA]</scope>
    <source>
        <strain evidence="1">P6</strain>
    </source>
</reference>
<comment type="caution">
    <text evidence="1">The sequence shown here is derived from an EMBL/GenBank/DDBJ whole genome shotgun (WGS) entry which is preliminary data.</text>
</comment>
<sequence length="92" mass="10048">MVTPEELEDEAEYADIVDDIMSECERFGAVPSLLLPRPRDGIPSAVGKVFVEFSDVQAAHNAAIELHGRGFANRTVAVEFMDEGKYAHGQLA</sequence>
<accession>A0ACC0VWK0</accession>
<evidence type="ECO:0000313" key="1">
    <source>
        <dbReference type="EMBL" id="KAI9910913.1"/>
    </source>
</evidence>
<gene>
    <name evidence="1" type="ORF">PsorP6_010731</name>
</gene>
<name>A0ACC0VWK0_9STRA</name>
<keyword evidence="2" id="KW-1185">Reference proteome</keyword>
<protein>
    <submittedName>
        <fullName evidence="1">Uncharacterized protein</fullName>
    </submittedName>
</protein>
<dbReference type="Proteomes" id="UP001163321">
    <property type="component" value="Chromosome 6"/>
</dbReference>
<evidence type="ECO:0000313" key="2">
    <source>
        <dbReference type="Proteomes" id="UP001163321"/>
    </source>
</evidence>
<dbReference type="EMBL" id="CM047585">
    <property type="protein sequence ID" value="KAI9910913.1"/>
    <property type="molecule type" value="Genomic_DNA"/>
</dbReference>